<evidence type="ECO:0000256" key="1">
    <source>
        <dbReference type="SAM" id="Phobius"/>
    </source>
</evidence>
<dbReference type="RefSeq" id="WP_137643000.1">
    <property type="nucleotide sequence ID" value="NZ_BJEA01000012.1"/>
</dbReference>
<evidence type="ECO:0000313" key="2">
    <source>
        <dbReference type="EMBL" id="MFB9769596.1"/>
    </source>
</evidence>
<keyword evidence="3" id="KW-1185">Reference proteome</keyword>
<proteinExistence type="predicted"/>
<dbReference type="PANTHER" id="PTHR38446">
    <property type="entry name" value="BLL0914 PROTEIN"/>
    <property type="match status" value="1"/>
</dbReference>
<gene>
    <name evidence="2" type="ORF">ACFFLI_06935</name>
</gene>
<keyword evidence="1" id="KW-1133">Transmembrane helix</keyword>
<keyword evidence="1" id="KW-0812">Transmembrane</keyword>
<name>A0ABV5WTY1_9LACO</name>
<protein>
    <submittedName>
        <fullName evidence="2">DUF1304 domain-containing protein</fullName>
    </submittedName>
</protein>
<dbReference type="Pfam" id="PF06993">
    <property type="entry name" value="DUF1304"/>
    <property type="match status" value="1"/>
</dbReference>
<feature type="transmembrane region" description="Helical" evidence="1">
    <location>
        <begin position="104"/>
        <end position="121"/>
    </location>
</feature>
<dbReference type="Proteomes" id="UP001589691">
    <property type="component" value="Unassembled WGS sequence"/>
</dbReference>
<dbReference type="InterPro" id="IPR009732">
    <property type="entry name" value="DUF1304"/>
</dbReference>
<sequence>MQLIATIMVVLVAVEHLFITGLEMFNADSDLAAKAFNMPRAALKDPVVQTLFKNQGLYNGFLAVGLLYSLFVMPAVAWAGATLFFLACVLVAAIYGSVTASRSIIVVQGLPALIAFVLVYLA</sequence>
<dbReference type="PANTHER" id="PTHR38446:SF1">
    <property type="entry name" value="BLL0914 PROTEIN"/>
    <property type="match status" value="1"/>
</dbReference>
<dbReference type="EMBL" id="JBHLZY010000018">
    <property type="protein sequence ID" value="MFB9769596.1"/>
    <property type="molecule type" value="Genomic_DNA"/>
</dbReference>
<organism evidence="2 3">
    <name type="scientific">Lactiplantibacillus modestisalitolerans</name>
    <dbReference type="NCBI Taxonomy" id="1457219"/>
    <lineage>
        <taxon>Bacteria</taxon>
        <taxon>Bacillati</taxon>
        <taxon>Bacillota</taxon>
        <taxon>Bacilli</taxon>
        <taxon>Lactobacillales</taxon>
        <taxon>Lactobacillaceae</taxon>
        <taxon>Lactiplantibacillus</taxon>
    </lineage>
</organism>
<feature type="transmembrane region" description="Helical" evidence="1">
    <location>
        <begin position="56"/>
        <end position="73"/>
    </location>
</feature>
<reference evidence="2 3" key="1">
    <citation type="submission" date="2024-09" db="EMBL/GenBank/DDBJ databases">
        <authorList>
            <person name="Sun Q."/>
            <person name="Mori K."/>
        </authorList>
    </citation>
    <scope>NUCLEOTIDE SEQUENCE [LARGE SCALE GENOMIC DNA]</scope>
    <source>
        <strain evidence="2 3">TBRC 4576</strain>
    </source>
</reference>
<accession>A0ABV5WTY1</accession>
<comment type="caution">
    <text evidence="2">The sequence shown here is derived from an EMBL/GenBank/DDBJ whole genome shotgun (WGS) entry which is preliminary data.</text>
</comment>
<evidence type="ECO:0000313" key="3">
    <source>
        <dbReference type="Proteomes" id="UP001589691"/>
    </source>
</evidence>
<keyword evidence="1" id="KW-0472">Membrane</keyword>